<dbReference type="InterPro" id="IPR010559">
    <property type="entry name" value="Sig_transdc_His_kin_internal"/>
</dbReference>
<sequence length="352" mass="40907">MIKNSNNTQKQKIIFQVIFWCAFFLIGEVKIYAEYKNPMFSQIIPYDLTHLLFQILAANFAYSILIKKLFYRKRYFVFIVSSILGIYGISVLNRLFTIYIAEPFFIETPQDDVWNIITDVNYLFCFYVIPIVTASFIFVSISFMLDLRNEKENSVQLLKEKAELELKALKTRLNPHFLFNTLNNIYSLSIINSSKTSESISRLSNMLDYILYKADKKMVLISEEMKVIKDYIELEKLRYSERLQLVIAENIQSENQIPPLLFLSLVENAFKHGAACNTGKISIFISVETNVVKTVLKVENSFIPKENMDSKGLGLKIIQDQLKIIYGDQSQFEIENKNGFFKVQIQIPANEN</sequence>
<evidence type="ECO:0000313" key="3">
    <source>
        <dbReference type="EMBL" id="QSW91354.1"/>
    </source>
</evidence>
<name>A0ABX7QJS2_9FLAO</name>
<feature type="transmembrane region" description="Helical" evidence="1">
    <location>
        <begin position="121"/>
        <end position="145"/>
    </location>
</feature>
<accession>A0ABX7QJS2</accession>
<protein>
    <submittedName>
        <fullName evidence="3">Histidine kinase</fullName>
    </submittedName>
</protein>
<dbReference type="GO" id="GO:0016301">
    <property type="term" value="F:kinase activity"/>
    <property type="evidence" value="ECO:0007669"/>
    <property type="project" value="UniProtKB-KW"/>
</dbReference>
<dbReference type="InterPro" id="IPR036890">
    <property type="entry name" value="HATPase_C_sf"/>
</dbReference>
<evidence type="ECO:0000259" key="2">
    <source>
        <dbReference type="Pfam" id="PF06580"/>
    </source>
</evidence>
<keyword evidence="1" id="KW-1133">Transmembrane helix</keyword>
<organism evidence="3 4">
    <name type="scientific">Flavobacterium endoglycinae</name>
    <dbReference type="NCBI Taxonomy" id="2816357"/>
    <lineage>
        <taxon>Bacteria</taxon>
        <taxon>Pseudomonadati</taxon>
        <taxon>Bacteroidota</taxon>
        <taxon>Flavobacteriia</taxon>
        <taxon>Flavobacteriales</taxon>
        <taxon>Flavobacteriaceae</taxon>
        <taxon>Flavobacterium</taxon>
    </lineage>
</organism>
<feature type="transmembrane region" description="Helical" evidence="1">
    <location>
        <begin position="77"/>
        <end position="101"/>
    </location>
</feature>
<dbReference type="Pfam" id="PF06580">
    <property type="entry name" value="His_kinase"/>
    <property type="match status" value="1"/>
</dbReference>
<dbReference type="PANTHER" id="PTHR34220">
    <property type="entry name" value="SENSOR HISTIDINE KINASE YPDA"/>
    <property type="match status" value="1"/>
</dbReference>
<keyword evidence="3" id="KW-0808">Transferase</keyword>
<proteinExistence type="predicted"/>
<feature type="domain" description="Signal transduction histidine kinase internal region" evidence="2">
    <location>
        <begin position="165"/>
        <end position="243"/>
    </location>
</feature>
<dbReference type="PANTHER" id="PTHR34220:SF7">
    <property type="entry name" value="SENSOR HISTIDINE KINASE YPDA"/>
    <property type="match status" value="1"/>
</dbReference>
<reference evidence="3 4" key="1">
    <citation type="submission" date="2021-03" db="EMBL/GenBank/DDBJ databases">
        <title>Flavobacterium kribbensis sp. nov, an endophytic bacteria, isolated from soybean.</title>
        <authorList>
            <person name="Lee J."/>
            <person name="Seo J."/>
        </authorList>
    </citation>
    <scope>NUCLEOTIDE SEQUENCE [LARGE SCALE GENOMIC DNA]</scope>
    <source>
        <strain evidence="3 4">BB8</strain>
    </source>
</reference>
<keyword evidence="4" id="KW-1185">Reference proteome</keyword>
<keyword evidence="1" id="KW-0472">Membrane</keyword>
<dbReference type="EMBL" id="CP071448">
    <property type="protein sequence ID" value="QSW91354.1"/>
    <property type="molecule type" value="Genomic_DNA"/>
</dbReference>
<gene>
    <name evidence="3" type="ORF">J0383_11255</name>
</gene>
<evidence type="ECO:0000313" key="4">
    <source>
        <dbReference type="Proteomes" id="UP000663440"/>
    </source>
</evidence>
<dbReference type="Proteomes" id="UP000663440">
    <property type="component" value="Chromosome"/>
</dbReference>
<feature type="transmembrane region" description="Helical" evidence="1">
    <location>
        <begin position="43"/>
        <end position="65"/>
    </location>
</feature>
<dbReference type="Gene3D" id="3.30.565.10">
    <property type="entry name" value="Histidine kinase-like ATPase, C-terminal domain"/>
    <property type="match status" value="1"/>
</dbReference>
<dbReference type="InterPro" id="IPR050640">
    <property type="entry name" value="Bact_2-comp_sensor_kinase"/>
</dbReference>
<feature type="transmembrane region" description="Helical" evidence="1">
    <location>
        <begin position="12"/>
        <end position="31"/>
    </location>
</feature>
<evidence type="ECO:0000256" key="1">
    <source>
        <dbReference type="SAM" id="Phobius"/>
    </source>
</evidence>
<keyword evidence="1" id="KW-0812">Transmembrane</keyword>
<keyword evidence="3" id="KW-0418">Kinase</keyword>